<name>A0A5K1IG20_9ACTN</name>
<evidence type="ECO:0000313" key="6">
    <source>
        <dbReference type="Proteomes" id="UP000361836"/>
    </source>
</evidence>
<dbReference type="SMART" id="SM00893">
    <property type="entry name" value="ETF"/>
    <property type="match status" value="1"/>
</dbReference>
<organism evidence="5 6">
    <name type="scientific">Collinsella aerofaciens</name>
    <dbReference type="NCBI Taxonomy" id="74426"/>
    <lineage>
        <taxon>Bacteria</taxon>
        <taxon>Bacillati</taxon>
        <taxon>Actinomycetota</taxon>
        <taxon>Coriobacteriia</taxon>
        <taxon>Coriobacteriales</taxon>
        <taxon>Coriobacteriaceae</taxon>
        <taxon>Collinsella</taxon>
    </lineage>
</organism>
<comment type="subunit">
    <text evidence="1">Heterodimer of an alpha and a beta subunit.</text>
</comment>
<proteinExistence type="predicted"/>
<dbReference type="PANTHER" id="PTHR21294:SF17">
    <property type="entry name" value="PROTEIN FIXA"/>
    <property type="match status" value="1"/>
</dbReference>
<evidence type="ECO:0000256" key="3">
    <source>
        <dbReference type="ARBA" id="ARBA00042002"/>
    </source>
</evidence>
<keyword evidence="5" id="KW-0560">Oxidoreductase</keyword>
<gene>
    <name evidence="5" type="primary">carD</name>
    <name evidence="5" type="ORF">KCJAJFAP_01451</name>
</gene>
<accession>A0A5K1IG20</accession>
<dbReference type="AlphaFoldDB" id="A0A5K1IG20"/>
<dbReference type="CDD" id="cd01714">
    <property type="entry name" value="ETF_beta"/>
    <property type="match status" value="1"/>
</dbReference>
<dbReference type="PIRSF" id="PIRSF000090">
    <property type="entry name" value="Beta-ETF"/>
    <property type="match status" value="1"/>
</dbReference>
<evidence type="ECO:0000256" key="1">
    <source>
        <dbReference type="ARBA" id="ARBA00011355"/>
    </source>
</evidence>
<evidence type="ECO:0000256" key="2">
    <source>
        <dbReference type="ARBA" id="ARBA00025649"/>
    </source>
</evidence>
<dbReference type="SUPFAM" id="SSF52402">
    <property type="entry name" value="Adenine nucleotide alpha hydrolases-like"/>
    <property type="match status" value="1"/>
</dbReference>
<dbReference type="Pfam" id="PF01012">
    <property type="entry name" value="ETF"/>
    <property type="match status" value="1"/>
</dbReference>
<evidence type="ECO:0000259" key="4">
    <source>
        <dbReference type="SMART" id="SM00893"/>
    </source>
</evidence>
<dbReference type="OrthoDB" id="9804960at2"/>
<sequence length="271" mass="28168">MSDFHMVVCVKAVPGSTEVKMDPKTNTIVRDGKQAVINPFDASALECALALKDDFIGFGMDVRVTVVSMGIPATESLLRDCIARGADDALLLTDRAFAGADTLATTYALKCGIEALDEDFDLLICGKMAVDGDTAQIGPELAGAFEIPCVTDVSCVQSAGFANCGSLALVHGCDAGEETVYLEMPCAMTTAKEIGQLRMPSIAGIRAAEEADVRVVSAADVHADPARCGLAGSPTQVVRSFVPDRDQTCEAVGGTASEQAAKLAKIIEGMA</sequence>
<dbReference type="InterPro" id="IPR014729">
    <property type="entry name" value="Rossmann-like_a/b/a_fold"/>
</dbReference>
<dbReference type="PANTHER" id="PTHR21294">
    <property type="entry name" value="ELECTRON TRANSFER FLAVOPROTEIN BETA-SUBUNIT"/>
    <property type="match status" value="1"/>
</dbReference>
<comment type="function">
    <text evidence="2">The electron transfer flavoprotein serves as a specific electron acceptor for other dehydrogenases. It transfers the electrons to the main respiratory chain via ETF-ubiquinone oxidoreductase (ETF dehydrogenase).</text>
</comment>
<dbReference type="GO" id="GO:0016491">
    <property type="term" value="F:oxidoreductase activity"/>
    <property type="evidence" value="ECO:0007669"/>
    <property type="project" value="UniProtKB-KW"/>
</dbReference>
<protein>
    <recommendedName>
        <fullName evidence="3">Electron transfer flavoprotein small subunit</fullName>
    </recommendedName>
</protein>
<dbReference type="GO" id="GO:0009055">
    <property type="term" value="F:electron transfer activity"/>
    <property type="evidence" value="ECO:0007669"/>
    <property type="project" value="InterPro"/>
</dbReference>
<dbReference type="RefSeq" id="WP_152074393.1">
    <property type="nucleotide sequence ID" value="NZ_CAAKNU010000024.1"/>
</dbReference>
<dbReference type="Proteomes" id="UP000361836">
    <property type="component" value="Unassembled WGS sequence"/>
</dbReference>
<dbReference type="EMBL" id="CABWIE010000002">
    <property type="protein sequence ID" value="VWL86482.1"/>
    <property type="molecule type" value="Genomic_DNA"/>
</dbReference>
<dbReference type="InterPro" id="IPR014730">
    <property type="entry name" value="ETF_a/b_N"/>
</dbReference>
<reference evidence="5 6" key="1">
    <citation type="submission" date="2019-10" db="EMBL/GenBank/DDBJ databases">
        <authorList>
            <person name="Wolf R A."/>
        </authorList>
    </citation>
    <scope>NUCLEOTIDE SEQUENCE [LARGE SCALE GENOMIC DNA]</scope>
    <source>
        <strain evidence="5">Collinsella_aerofaciens_MC2</strain>
    </source>
</reference>
<feature type="domain" description="Electron transfer flavoprotein alpha/beta-subunit N-terminal" evidence="4">
    <location>
        <begin position="25"/>
        <end position="225"/>
    </location>
</feature>
<dbReference type="Gene3D" id="3.40.50.620">
    <property type="entry name" value="HUPs"/>
    <property type="match status" value="1"/>
</dbReference>
<dbReference type="InterPro" id="IPR012255">
    <property type="entry name" value="ETF_b"/>
</dbReference>
<keyword evidence="6" id="KW-1185">Reference proteome</keyword>
<evidence type="ECO:0000313" key="5">
    <source>
        <dbReference type="EMBL" id="VWL86482.1"/>
    </source>
</evidence>
<dbReference type="InterPro" id="IPR033948">
    <property type="entry name" value="ETF_beta_N"/>
</dbReference>